<dbReference type="Pfam" id="PF07728">
    <property type="entry name" value="AAA_5"/>
    <property type="match status" value="1"/>
</dbReference>
<dbReference type="InterPro" id="IPR027417">
    <property type="entry name" value="P-loop_NTPase"/>
</dbReference>
<feature type="domain" description="ATPase dynein-related AAA" evidence="1">
    <location>
        <begin position="60"/>
        <end position="192"/>
    </location>
</feature>
<keyword evidence="3" id="KW-1185">Reference proteome</keyword>
<name>A0A4Q1RI92_9FIRM</name>
<dbReference type="AlphaFoldDB" id="A0A4Q1RI92"/>
<dbReference type="GO" id="GO:0005524">
    <property type="term" value="F:ATP binding"/>
    <property type="evidence" value="ECO:0007669"/>
    <property type="project" value="InterPro"/>
</dbReference>
<organism evidence="2 3">
    <name type="scientific">Blautia faecicola</name>
    <dbReference type="NCBI Taxonomy" id="2509240"/>
    <lineage>
        <taxon>Bacteria</taxon>
        <taxon>Bacillati</taxon>
        <taxon>Bacillota</taxon>
        <taxon>Clostridia</taxon>
        <taxon>Lachnospirales</taxon>
        <taxon>Lachnospiraceae</taxon>
        <taxon>Blautia</taxon>
    </lineage>
</organism>
<accession>A0A4Q1RI92</accession>
<evidence type="ECO:0000259" key="1">
    <source>
        <dbReference type="Pfam" id="PF07728"/>
    </source>
</evidence>
<sequence length="316" mass="35631">MFDIIEHLQIRPELKQSILSFREQYLVEEQLQSRIPVPDNIYYGTDIWEKAVTALLCGKNILLVGHKATGKNIFAENLAAVFGRPRWDVSFHVNMDAASLIGMDTFKNQEVVFRPGPICCAAQNGGFAVLDEINMAKSEALAVLHGTLDFRRSIDVPGYERIELHPATRFIATMNYGYAGTKELNEALVSRFVVIQMPMISQEHLILLLQDHYPTLKTDGARELAAVYLDLQKKCENAQISSRAMDLRGLLDGVALMEKGLDVLDALDMGITNKTFDSYEQTLIQDTIRGRISKKLKPEDLFEKNGQAADDRKNRR</sequence>
<dbReference type="PANTHER" id="PTHR42759">
    <property type="entry name" value="MOXR FAMILY PROTEIN"/>
    <property type="match status" value="1"/>
</dbReference>
<dbReference type="PANTHER" id="PTHR42759:SF1">
    <property type="entry name" value="MAGNESIUM-CHELATASE SUBUNIT CHLD"/>
    <property type="match status" value="1"/>
</dbReference>
<protein>
    <submittedName>
        <fullName evidence="2">MoxR family ATPase</fullName>
    </submittedName>
</protein>
<dbReference type="RefSeq" id="WP_129257842.1">
    <property type="nucleotide sequence ID" value="NZ_SDKC01000001.1"/>
</dbReference>
<comment type="caution">
    <text evidence="2">The sequence shown here is derived from an EMBL/GenBank/DDBJ whole genome shotgun (WGS) entry which is preliminary data.</text>
</comment>
<reference evidence="2 3" key="1">
    <citation type="submission" date="2019-01" db="EMBL/GenBank/DDBJ databases">
        <title>Blautia sp. nov. KGMB01111 isolated human feces.</title>
        <authorList>
            <person name="Park J.-E."/>
            <person name="Kim J.-S."/>
            <person name="Park S.-H."/>
        </authorList>
    </citation>
    <scope>NUCLEOTIDE SEQUENCE [LARGE SCALE GENOMIC DNA]</scope>
    <source>
        <strain evidence="2 3">KGMB01111</strain>
    </source>
</reference>
<dbReference type="OrthoDB" id="9771792at2"/>
<dbReference type="EMBL" id="SDKC01000001">
    <property type="protein sequence ID" value="RXS75372.1"/>
    <property type="molecule type" value="Genomic_DNA"/>
</dbReference>
<gene>
    <name evidence="2" type="ORF">ETP43_09185</name>
</gene>
<dbReference type="SUPFAM" id="SSF52540">
    <property type="entry name" value="P-loop containing nucleoside triphosphate hydrolases"/>
    <property type="match status" value="1"/>
</dbReference>
<dbReference type="GO" id="GO:0016887">
    <property type="term" value="F:ATP hydrolysis activity"/>
    <property type="evidence" value="ECO:0007669"/>
    <property type="project" value="InterPro"/>
</dbReference>
<dbReference type="InterPro" id="IPR011704">
    <property type="entry name" value="ATPase_dyneun-rel_AAA"/>
</dbReference>
<dbReference type="Gene3D" id="3.40.50.300">
    <property type="entry name" value="P-loop containing nucleotide triphosphate hydrolases"/>
    <property type="match status" value="1"/>
</dbReference>
<dbReference type="Proteomes" id="UP000290106">
    <property type="component" value="Unassembled WGS sequence"/>
</dbReference>
<evidence type="ECO:0000313" key="3">
    <source>
        <dbReference type="Proteomes" id="UP000290106"/>
    </source>
</evidence>
<evidence type="ECO:0000313" key="2">
    <source>
        <dbReference type="EMBL" id="RXS75372.1"/>
    </source>
</evidence>
<proteinExistence type="predicted"/>
<dbReference type="InterPro" id="IPR050764">
    <property type="entry name" value="CbbQ/NirQ/NorQ/GpvN"/>
</dbReference>